<gene>
    <name evidence="1" type="ORF">CRHIZ90672A_00008377</name>
</gene>
<comment type="caution">
    <text evidence="1">The sequence shown here is derived from an EMBL/GenBank/DDBJ whole genome shotgun (WGS) entry which is preliminary data.</text>
</comment>
<evidence type="ECO:0000313" key="1">
    <source>
        <dbReference type="EMBL" id="CAH0025676.1"/>
    </source>
</evidence>
<sequence>MYRYTNISQPFDQRPPHGGINWVEIPAVDVAASKSLFPAWKFGNGARNPEEFISLFKIEEPSCLTSEPDMEGAIIKVNPNTLTASNNSQTNNIGMVMHAKILDLGGEVCLEKTDARGDGWYAKYLDIAGNVFCIYEVAFKA</sequence>
<protein>
    <submittedName>
        <fullName evidence="1">Uncharacterized protein</fullName>
    </submittedName>
</protein>
<dbReference type="OrthoDB" id="447346at2759"/>
<dbReference type="EMBL" id="CABFNQ020000715">
    <property type="protein sequence ID" value="CAH0025676.1"/>
    <property type="molecule type" value="Genomic_DNA"/>
</dbReference>
<accession>A0A9N9YP84</accession>
<dbReference type="Proteomes" id="UP000696573">
    <property type="component" value="Unassembled WGS sequence"/>
</dbReference>
<proteinExistence type="predicted"/>
<reference evidence="1" key="1">
    <citation type="submission" date="2021-10" db="EMBL/GenBank/DDBJ databases">
        <authorList>
            <person name="Piombo E."/>
        </authorList>
    </citation>
    <scope>NUCLEOTIDE SEQUENCE</scope>
</reference>
<name>A0A9N9YP84_9HYPO</name>
<organism evidence="1 2">
    <name type="scientific">Clonostachys rhizophaga</name>
    <dbReference type="NCBI Taxonomy" id="160324"/>
    <lineage>
        <taxon>Eukaryota</taxon>
        <taxon>Fungi</taxon>
        <taxon>Dikarya</taxon>
        <taxon>Ascomycota</taxon>
        <taxon>Pezizomycotina</taxon>
        <taxon>Sordariomycetes</taxon>
        <taxon>Hypocreomycetidae</taxon>
        <taxon>Hypocreales</taxon>
        <taxon>Bionectriaceae</taxon>
        <taxon>Clonostachys</taxon>
    </lineage>
</organism>
<keyword evidence="2" id="KW-1185">Reference proteome</keyword>
<evidence type="ECO:0000313" key="2">
    <source>
        <dbReference type="Proteomes" id="UP000696573"/>
    </source>
</evidence>
<dbReference type="AlphaFoldDB" id="A0A9N9YP84"/>